<dbReference type="Proteomes" id="UP001347796">
    <property type="component" value="Unassembled WGS sequence"/>
</dbReference>
<organism evidence="1 2">
    <name type="scientific">Patella caerulea</name>
    <name type="common">Rayed Mediterranean limpet</name>
    <dbReference type="NCBI Taxonomy" id="87958"/>
    <lineage>
        <taxon>Eukaryota</taxon>
        <taxon>Metazoa</taxon>
        <taxon>Spiralia</taxon>
        <taxon>Lophotrochozoa</taxon>
        <taxon>Mollusca</taxon>
        <taxon>Gastropoda</taxon>
        <taxon>Patellogastropoda</taxon>
        <taxon>Patelloidea</taxon>
        <taxon>Patellidae</taxon>
        <taxon>Patella</taxon>
    </lineage>
</organism>
<dbReference type="Gene3D" id="2.60.120.260">
    <property type="entry name" value="Galactose-binding domain-like"/>
    <property type="match status" value="1"/>
</dbReference>
<comment type="caution">
    <text evidence="1">The sequence shown here is derived from an EMBL/GenBank/DDBJ whole genome shotgun (WGS) entry which is preliminary data.</text>
</comment>
<protein>
    <submittedName>
        <fullName evidence="1">Uncharacterized protein</fullName>
    </submittedName>
</protein>
<keyword evidence="2" id="KW-1185">Reference proteome</keyword>
<dbReference type="EMBL" id="JAZGQO010000011">
    <property type="protein sequence ID" value="KAK6174145.1"/>
    <property type="molecule type" value="Genomic_DNA"/>
</dbReference>
<dbReference type="AlphaFoldDB" id="A0AAN8JC82"/>
<name>A0AAN8JC82_PATCE</name>
<accession>A0AAN8JC82</accession>
<reference evidence="1 2" key="1">
    <citation type="submission" date="2024-01" db="EMBL/GenBank/DDBJ databases">
        <title>The genome of the rayed Mediterranean limpet Patella caerulea (Linnaeus, 1758).</title>
        <authorList>
            <person name="Anh-Thu Weber A."/>
            <person name="Halstead-Nussloch G."/>
        </authorList>
    </citation>
    <scope>NUCLEOTIDE SEQUENCE [LARGE SCALE GENOMIC DNA]</scope>
    <source>
        <strain evidence="1">AATW-2023a</strain>
        <tissue evidence="1">Whole specimen</tissue>
    </source>
</reference>
<evidence type="ECO:0000313" key="2">
    <source>
        <dbReference type="Proteomes" id="UP001347796"/>
    </source>
</evidence>
<gene>
    <name evidence="1" type="ORF">SNE40_017476</name>
</gene>
<proteinExistence type="predicted"/>
<evidence type="ECO:0000313" key="1">
    <source>
        <dbReference type="EMBL" id="KAK6174145.1"/>
    </source>
</evidence>
<sequence>MQLYADGVRYIHRNDDRWMYLSQINIPHSTKVLAIKCESWGGQCGLSVILSNGVKTDTSWKCSDNEEDGWNTAGFDDKDWRNAKLSPSGGDLIWTTESLWSTGAIYCRKSISGPNSGSNRRVASYRQSSVVINSCDPSRYIETISTSRIMDCARACTKKADCKRYLYCSRNSSCNLYQDGRDCVMSGDTAGCSCYTQMIHCEGSNCTCPVGQYGEGCQDTISGKIKA</sequence>